<comment type="catalytic activity">
    <reaction evidence="6">
        <text>a hydroperoxide + 2 glutathione = an alcohol + glutathione disulfide + H2O</text>
        <dbReference type="Rhea" id="RHEA:62632"/>
        <dbReference type="ChEBI" id="CHEBI:15377"/>
        <dbReference type="ChEBI" id="CHEBI:30879"/>
        <dbReference type="ChEBI" id="CHEBI:35924"/>
        <dbReference type="ChEBI" id="CHEBI:57925"/>
        <dbReference type="ChEBI" id="CHEBI:58297"/>
        <dbReference type="EC" id="1.11.1.27"/>
    </reaction>
</comment>
<comment type="function">
    <text evidence="6">Thiol-specific peroxidase that catalyzes the reduction of hydrogen peroxide and organic hydroperoxides to water and alcohols, respectively. Plays a role in cell protection against oxidative stress by detoxifying peroxides.</text>
</comment>
<accession>A0AAU7X514</accession>
<dbReference type="GO" id="GO:0008379">
    <property type="term" value="F:thioredoxin peroxidase activity"/>
    <property type="evidence" value="ECO:0007669"/>
    <property type="project" value="InterPro"/>
</dbReference>
<sequence length="161" mass="16522">MTIGIGDKLPDLTLKVVTADGPVDKSTADVFGGKKVVLFGVPGAFTGVCSGNHLPGYLDNLDAIKAKGVDEVICLAVNDASVMKAWATHTGSLGKLGFIADGSDVFTKAVGLEIDLNAFGMGIRSKRYSAIVEDGVVKSLNIEDTPGTAVASGAAKILEQL</sequence>
<evidence type="ECO:0000256" key="5">
    <source>
        <dbReference type="PIRSR" id="PIRSR637944-1"/>
    </source>
</evidence>
<protein>
    <recommendedName>
        <fullName evidence="6">Glutathione-dependent peroxiredoxin</fullName>
        <ecNumber evidence="6">1.11.1.27</ecNumber>
    </recommendedName>
</protein>
<evidence type="ECO:0000256" key="2">
    <source>
        <dbReference type="ARBA" id="ARBA00022862"/>
    </source>
</evidence>
<dbReference type="InterPro" id="IPR013740">
    <property type="entry name" value="Redoxin"/>
</dbReference>
<dbReference type="AlphaFoldDB" id="A0AAU7X514"/>
<evidence type="ECO:0000256" key="3">
    <source>
        <dbReference type="ARBA" id="ARBA00023002"/>
    </source>
</evidence>
<organism evidence="8">
    <name type="scientific">Methyloraptor flagellatus</name>
    <dbReference type="NCBI Taxonomy" id="3162530"/>
    <lineage>
        <taxon>Bacteria</taxon>
        <taxon>Pseudomonadati</taxon>
        <taxon>Pseudomonadota</taxon>
        <taxon>Alphaproteobacteria</taxon>
        <taxon>Hyphomicrobiales</taxon>
        <taxon>Ancalomicrobiaceae</taxon>
        <taxon>Methyloraptor</taxon>
    </lineage>
</organism>
<evidence type="ECO:0000256" key="1">
    <source>
        <dbReference type="ARBA" id="ARBA00022559"/>
    </source>
</evidence>
<evidence type="ECO:0000313" key="8">
    <source>
        <dbReference type="EMBL" id="XBY43139.1"/>
    </source>
</evidence>
<dbReference type="InterPro" id="IPR037944">
    <property type="entry name" value="PRX5-like"/>
</dbReference>
<keyword evidence="4 6" id="KW-0676">Redox-active center</keyword>
<keyword evidence="1 6" id="KW-0575">Peroxidase</keyword>
<evidence type="ECO:0000259" key="7">
    <source>
        <dbReference type="PROSITE" id="PS51352"/>
    </source>
</evidence>
<feature type="domain" description="Thioredoxin" evidence="7">
    <location>
        <begin position="3"/>
        <end position="161"/>
    </location>
</feature>
<reference evidence="8" key="1">
    <citation type="submission" date="2024-06" db="EMBL/GenBank/DDBJ databases">
        <title>Methylostella associata gen. nov., sp. nov., a novel Ancalomicrobiaceae-affiliated facultatively methylotrophic bacteria that feed on methanotrophs of the genus Methylococcus.</title>
        <authorList>
            <person name="Saltykova V."/>
            <person name="Danilova O.V."/>
            <person name="Oshkin I.Y."/>
            <person name="Belova S.E."/>
            <person name="Pimenov N.V."/>
            <person name="Dedysh S.N."/>
        </authorList>
    </citation>
    <scope>NUCLEOTIDE SEQUENCE</scope>
    <source>
        <strain evidence="8">S20</strain>
    </source>
</reference>
<dbReference type="InterPro" id="IPR036249">
    <property type="entry name" value="Thioredoxin-like_sf"/>
</dbReference>
<dbReference type="GO" id="GO:0005737">
    <property type="term" value="C:cytoplasm"/>
    <property type="evidence" value="ECO:0007669"/>
    <property type="project" value="TreeGrafter"/>
</dbReference>
<dbReference type="GO" id="GO:0042744">
    <property type="term" value="P:hydrogen peroxide catabolic process"/>
    <property type="evidence" value="ECO:0007669"/>
    <property type="project" value="TreeGrafter"/>
</dbReference>
<dbReference type="SUPFAM" id="SSF52833">
    <property type="entry name" value="Thioredoxin-like"/>
    <property type="match status" value="1"/>
</dbReference>
<dbReference type="Pfam" id="PF08534">
    <property type="entry name" value="Redoxin"/>
    <property type="match status" value="1"/>
</dbReference>
<keyword evidence="3 6" id="KW-0560">Oxidoreductase</keyword>
<dbReference type="GO" id="GO:0034599">
    <property type="term" value="P:cellular response to oxidative stress"/>
    <property type="evidence" value="ECO:0007669"/>
    <property type="project" value="InterPro"/>
</dbReference>
<dbReference type="PANTHER" id="PTHR10430:SF16">
    <property type="entry name" value="PEROXIREDOXIN-5, MITOCHONDRIAL"/>
    <property type="match status" value="1"/>
</dbReference>
<keyword evidence="2 6" id="KW-0049">Antioxidant</keyword>
<dbReference type="EC" id="1.11.1.27" evidence="6"/>
<name>A0AAU7X514_9HYPH</name>
<dbReference type="EMBL" id="CP158568">
    <property type="protein sequence ID" value="XBY43139.1"/>
    <property type="molecule type" value="Genomic_DNA"/>
</dbReference>
<comment type="similarity">
    <text evidence="6">Belongs to the peroxiredoxin family. Prx5 subfamily.</text>
</comment>
<proteinExistence type="inferred from homology"/>
<dbReference type="Gene3D" id="3.40.30.10">
    <property type="entry name" value="Glutaredoxin"/>
    <property type="match status" value="1"/>
</dbReference>
<dbReference type="InterPro" id="IPR013766">
    <property type="entry name" value="Thioredoxin_domain"/>
</dbReference>
<dbReference type="PROSITE" id="PS51352">
    <property type="entry name" value="THIOREDOXIN_2"/>
    <property type="match status" value="1"/>
</dbReference>
<gene>
    <name evidence="8" type="ORF">ABS361_13625</name>
</gene>
<evidence type="ECO:0000256" key="4">
    <source>
        <dbReference type="ARBA" id="ARBA00023284"/>
    </source>
</evidence>
<dbReference type="RefSeq" id="WP_407048241.1">
    <property type="nucleotide sequence ID" value="NZ_CP158568.1"/>
</dbReference>
<evidence type="ECO:0000256" key="6">
    <source>
        <dbReference type="RuleBase" id="RU366011"/>
    </source>
</evidence>
<dbReference type="CDD" id="cd03013">
    <property type="entry name" value="PRX5_like"/>
    <property type="match status" value="1"/>
</dbReference>
<dbReference type="KEGG" id="mflg:ABS361_13625"/>
<dbReference type="PANTHER" id="PTHR10430">
    <property type="entry name" value="PEROXIREDOXIN"/>
    <property type="match status" value="1"/>
</dbReference>
<dbReference type="GO" id="GO:0045454">
    <property type="term" value="P:cell redox homeostasis"/>
    <property type="evidence" value="ECO:0007669"/>
    <property type="project" value="TreeGrafter"/>
</dbReference>
<dbReference type="FunFam" id="3.40.30.10:FF:000020">
    <property type="entry name" value="Peroxiredoxin"/>
    <property type="match status" value="1"/>
</dbReference>
<feature type="active site" description="Cysteine sulfenic acid (-SOH) intermediate" evidence="5">
    <location>
        <position position="49"/>
    </location>
</feature>